<dbReference type="RefSeq" id="WP_194030460.1">
    <property type="nucleotide sequence ID" value="NZ_JADEWZ010000024.1"/>
</dbReference>
<dbReference type="EMBL" id="JADEWZ010000024">
    <property type="protein sequence ID" value="MBE9117371.1"/>
    <property type="molecule type" value="Genomic_DNA"/>
</dbReference>
<proteinExistence type="predicted"/>
<reference evidence="1" key="1">
    <citation type="submission" date="2020-10" db="EMBL/GenBank/DDBJ databases">
        <authorList>
            <person name="Castelo-Branco R."/>
            <person name="Eusebio N."/>
            <person name="Adriana R."/>
            <person name="Vieira A."/>
            <person name="Brugerolle De Fraissinette N."/>
            <person name="Rezende De Castro R."/>
            <person name="Schneider M.P."/>
            <person name="Vasconcelos V."/>
            <person name="Leao P.N."/>
        </authorList>
    </citation>
    <scope>NUCLEOTIDE SEQUENCE</scope>
    <source>
        <strain evidence="1">LEGE 07157</strain>
    </source>
</reference>
<dbReference type="Proteomes" id="UP000654482">
    <property type="component" value="Unassembled WGS sequence"/>
</dbReference>
<sequence length="102" mass="11883">MNFDFSRISGRVTFNDLSNLTQENFIQEIDSLKEDMLQVELPGDHSLDVGWYPSFDISGSFRVFLIKNCDWDYPIYSKTAKDIVTLEQRLEEIVLQLETAIE</sequence>
<accession>A0A8J7E116</accession>
<keyword evidence="2" id="KW-1185">Reference proteome</keyword>
<gene>
    <name evidence="1" type="ORF">IQ249_15840</name>
</gene>
<evidence type="ECO:0000313" key="1">
    <source>
        <dbReference type="EMBL" id="MBE9117371.1"/>
    </source>
</evidence>
<dbReference type="AlphaFoldDB" id="A0A8J7E116"/>
<evidence type="ECO:0000313" key="2">
    <source>
        <dbReference type="Proteomes" id="UP000654482"/>
    </source>
</evidence>
<comment type="caution">
    <text evidence="1">The sequence shown here is derived from an EMBL/GenBank/DDBJ whole genome shotgun (WGS) entry which is preliminary data.</text>
</comment>
<protein>
    <submittedName>
        <fullName evidence="1">Uncharacterized protein</fullName>
    </submittedName>
</protein>
<organism evidence="1 2">
    <name type="scientific">Lusitaniella coriacea LEGE 07157</name>
    <dbReference type="NCBI Taxonomy" id="945747"/>
    <lineage>
        <taxon>Bacteria</taxon>
        <taxon>Bacillati</taxon>
        <taxon>Cyanobacteriota</taxon>
        <taxon>Cyanophyceae</taxon>
        <taxon>Spirulinales</taxon>
        <taxon>Lusitaniellaceae</taxon>
        <taxon>Lusitaniella</taxon>
    </lineage>
</organism>
<name>A0A8J7E116_9CYAN</name>